<accession>A0AAE0YYZ9</accession>
<dbReference type="AlphaFoldDB" id="A0AAE0YYZ9"/>
<gene>
    <name evidence="1" type="ORF">RRG08_028861</name>
</gene>
<name>A0AAE0YYZ9_9GAST</name>
<protein>
    <submittedName>
        <fullName evidence="1">Uncharacterized protein</fullName>
    </submittedName>
</protein>
<evidence type="ECO:0000313" key="1">
    <source>
        <dbReference type="EMBL" id="KAK3759859.1"/>
    </source>
</evidence>
<reference evidence="1" key="1">
    <citation type="journal article" date="2023" name="G3 (Bethesda)">
        <title>A reference genome for the long-term kleptoplast-retaining sea slug Elysia crispata morphotype clarki.</title>
        <authorList>
            <person name="Eastman K.E."/>
            <person name="Pendleton A.L."/>
            <person name="Shaikh M.A."/>
            <person name="Suttiyut T."/>
            <person name="Ogas R."/>
            <person name="Tomko P."/>
            <person name="Gavelis G."/>
            <person name="Widhalm J.R."/>
            <person name="Wisecaver J.H."/>
        </authorList>
    </citation>
    <scope>NUCLEOTIDE SEQUENCE</scope>
    <source>
        <strain evidence="1">ECLA1</strain>
    </source>
</reference>
<evidence type="ECO:0000313" key="2">
    <source>
        <dbReference type="Proteomes" id="UP001283361"/>
    </source>
</evidence>
<sequence>MYGRDDCDHSRSFTAVVDSVMYWSPQPANLTPGSRSELTCIKHKTRPVGKKSPRWDIVYDKWHTGEQGGGQNANTGKA</sequence>
<organism evidence="1 2">
    <name type="scientific">Elysia crispata</name>
    <name type="common">lettuce slug</name>
    <dbReference type="NCBI Taxonomy" id="231223"/>
    <lineage>
        <taxon>Eukaryota</taxon>
        <taxon>Metazoa</taxon>
        <taxon>Spiralia</taxon>
        <taxon>Lophotrochozoa</taxon>
        <taxon>Mollusca</taxon>
        <taxon>Gastropoda</taxon>
        <taxon>Heterobranchia</taxon>
        <taxon>Euthyneura</taxon>
        <taxon>Panpulmonata</taxon>
        <taxon>Sacoglossa</taxon>
        <taxon>Placobranchoidea</taxon>
        <taxon>Plakobranchidae</taxon>
        <taxon>Elysia</taxon>
    </lineage>
</organism>
<dbReference type="Proteomes" id="UP001283361">
    <property type="component" value="Unassembled WGS sequence"/>
</dbReference>
<dbReference type="EMBL" id="JAWDGP010005065">
    <property type="protein sequence ID" value="KAK3759859.1"/>
    <property type="molecule type" value="Genomic_DNA"/>
</dbReference>
<keyword evidence="2" id="KW-1185">Reference proteome</keyword>
<proteinExistence type="predicted"/>
<comment type="caution">
    <text evidence="1">The sequence shown here is derived from an EMBL/GenBank/DDBJ whole genome shotgun (WGS) entry which is preliminary data.</text>
</comment>